<sequence>AVLFLYDALITTGDEIQCFWGKKLTGAAILFWLNKYITTFFMVWSITSYFKISDVGYSRPLRSYIQYSRVATSEFLAFTGIRVYALRKSLLLASAAAILSTVPLGVNFVDFAFGLTGEIIFPFGCVLVDQTPVLWLIIIETIMARSCLIAADCIAIGVTWYTLSRRRDIRQPRAFKGTISDVLLVDGTVYFIILAVLNTLHLTFTVVSLDVNFLQSTSNVTQFTVPLSAILISRFLLHLQGANLRAIGGGSSHAFATTHNTSIIFNRVAGSIGAPIDADDYFSQDVDPQDASSDGMNRDEELETKQEE</sequence>
<feature type="region of interest" description="Disordered" evidence="1">
    <location>
        <begin position="281"/>
        <end position="308"/>
    </location>
</feature>
<feature type="non-terminal residue" evidence="4">
    <location>
        <position position="1"/>
    </location>
</feature>
<dbReference type="AlphaFoldDB" id="A0A4Q9N5L6"/>
<feature type="domain" description="DUF6533" evidence="3">
    <location>
        <begin position="1"/>
        <end position="38"/>
    </location>
</feature>
<evidence type="ECO:0000259" key="3">
    <source>
        <dbReference type="Pfam" id="PF20151"/>
    </source>
</evidence>
<keyword evidence="2" id="KW-0812">Transmembrane</keyword>
<feature type="transmembrane region" description="Helical" evidence="2">
    <location>
        <begin position="133"/>
        <end position="161"/>
    </location>
</feature>
<dbReference type="Pfam" id="PF20151">
    <property type="entry name" value="DUF6533"/>
    <property type="match status" value="1"/>
</dbReference>
<feature type="transmembrane region" description="Helical" evidence="2">
    <location>
        <begin position="220"/>
        <end position="237"/>
    </location>
</feature>
<feature type="compositionally biased region" description="Basic and acidic residues" evidence="1">
    <location>
        <begin position="296"/>
        <end position="308"/>
    </location>
</feature>
<dbReference type="InterPro" id="IPR045340">
    <property type="entry name" value="DUF6533"/>
</dbReference>
<dbReference type="EMBL" id="ML143389">
    <property type="protein sequence ID" value="TBU34146.1"/>
    <property type="molecule type" value="Genomic_DNA"/>
</dbReference>
<evidence type="ECO:0000313" key="4">
    <source>
        <dbReference type="EMBL" id="TBU34146.1"/>
    </source>
</evidence>
<feature type="transmembrane region" description="Helical" evidence="2">
    <location>
        <begin position="29"/>
        <end position="50"/>
    </location>
</feature>
<dbReference type="Proteomes" id="UP000292957">
    <property type="component" value="Unassembled WGS sequence"/>
</dbReference>
<keyword evidence="2" id="KW-0472">Membrane</keyword>
<keyword evidence="2" id="KW-1133">Transmembrane helix</keyword>
<protein>
    <recommendedName>
        <fullName evidence="3">DUF6533 domain-containing protein</fullName>
    </recommendedName>
</protein>
<reference evidence="4" key="1">
    <citation type="submission" date="2019-01" db="EMBL/GenBank/DDBJ databases">
        <title>Draft genome sequences of three monokaryotic isolates of the white-rot basidiomycete fungus Dichomitus squalens.</title>
        <authorList>
            <consortium name="DOE Joint Genome Institute"/>
            <person name="Lopez S.C."/>
            <person name="Andreopoulos B."/>
            <person name="Pangilinan J."/>
            <person name="Lipzen A."/>
            <person name="Riley R."/>
            <person name="Ahrendt S."/>
            <person name="Ng V."/>
            <person name="Barry K."/>
            <person name="Daum C."/>
            <person name="Grigoriev I.V."/>
            <person name="Hilden K.S."/>
            <person name="Makela M.R."/>
            <person name="de Vries R.P."/>
        </authorList>
    </citation>
    <scope>NUCLEOTIDE SEQUENCE [LARGE SCALE GENOMIC DNA]</scope>
    <source>
        <strain evidence="4">OM18370.1</strain>
    </source>
</reference>
<accession>A0A4Q9N5L6</accession>
<dbReference type="OrthoDB" id="2756573at2759"/>
<feature type="transmembrane region" description="Helical" evidence="2">
    <location>
        <begin position="90"/>
        <end position="113"/>
    </location>
</feature>
<proteinExistence type="predicted"/>
<gene>
    <name evidence="4" type="ORF">BD311DRAFT_651137</name>
</gene>
<evidence type="ECO:0000256" key="2">
    <source>
        <dbReference type="SAM" id="Phobius"/>
    </source>
</evidence>
<evidence type="ECO:0000256" key="1">
    <source>
        <dbReference type="SAM" id="MobiDB-lite"/>
    </source>
</evidence>
<organism evidence="4">
    <name type="scientific">Dichomitus squalens</name>
    <dbReference type="NCBI Taxonomy" id="114155"/>
    <lineage>
        <taxon>Eukaryota</taxon>
        <taxon>Fungi</taxon>
        <taxon>Dikarya</taxon>
        <taxon>Basidiomycota</taxon>
        <taxon>Agaricomycotina</taxon>
        <taxon>Agaricomycetes</taxon>
        <taxon>Polyporales</taxon>
        <taxon>Polyporaceae</taxon>
        <taxon>Dichomitus</taxon>
    </lineage>
</organism>
<feature type="transmembrane region" description="Helical" evidence="2">
    <location>
        <begin position="182"/>
        <end position="200"/>
    </location>
</feature>
<name>A0A4Q9N5L6_9APHY</name>